<evidence type="ECO:0000313" key="2">
    <source>
        <dbReference type="Proteomes" id="UP000244073"/>
    </source>
</evidence>
<dbReference type="Proteomes" id="UP000244073">
    <property type="component" value="Unassembled WGS sequence"/>
</dbReference>
<dbReference type="GeneID" id="63809244"/>
<dbReference type="OrthoDB" id="4338930at2759"/>
<dbReference type="VEuPathDB" id="FungiDB:P175DRAFT_0112048"/>
<reference evidence="1 2" key="1">
    <citation type="journal article" date="2018" name="Proc. Natl. Acad. Sci. U.S.A.">
        <title>Linking secondary metabolites to gene clusters through genome sequencing of six diverse Aspergillus species.</title>
        <authorList>
            <person name="Kaerboelling I."/>
            <person name="Vesth T.C."/>
            <person name="Frisvad J.C."/>
            <person name="Nybo J.L."/>
            <person name="Theobald S."/>
            <person name="Kuo A."/>
            <person name="Bowyer P."/>
            <person name="Matsuda Y."/>
            <person name="Mondo S."/>
            <person name="Lyhne E.K."/>
            <person name="Kogle M.E."/>
            <person name="Clum A."/>
            <person name="Lipzen A."/>
            <person name="Salamov A."/>
            <person name="Ngan C.Y."/>
            <person name="Daum C."/>
            <person name="Chiniquy J."/>
            <person name="Barry K."/>
            <person name="LaButti K."/>
            <person name="Haridas S."/>
            <person name="Simmons B.A."/>
            <person name="Magnuson J.K."/>
            <person name="Mortensen U.H."/>
            <person name="Larsen T.O."/>
            <person name="Grigoriev I.V."/>
            <person name="Baker S.E."/>
            <person name="Andersen M.R."/>
        </authorList>
    </citation>
    <scope>NUCLEOTIDE SEQUENCE [LARGE SCALE GENOMIC DNA]</scope>
    <source>
        <strain evidence="1 2">IBT 24754</strain>
    </source>
</reference>
<dbReference type="Gene3D" id="1.10.510.10">
    <property type="entry name" value="Transferase(Phosphotransferase) domain 1"/>
    <property type="match status" value="1"/>
</dbReference>
<proteinExistence type="predicted"/>
<accession>A0A2T5LLB2</accession>
<gene>
    <name evidence="1" type="ORF">P175DRAFT_0112048</name>
</gene>
<evidence type="ECO:0000313" key="1">
    <source>
        <dbReference type="EMBL" id="PTU17059.1"/>
    </source>
</evidence>
<name>A0A2T5LLB2_9EURO</name>
<dbReference type="RefSeq" id="XP_040748451.1">
    <property type="nucleotide sequence ID" value="XM_040892362.1"/>
</dbReference>
<dbReference type="AlphaFoldDB" id="A0A2T5LLB2"/>
<protein>
    <submittedName>
        <fullName evidence="1">Uncharacterized protein</fullName>
    </submittedName>
</protein>
<sequence length="59" mass="6890">MWDLLENRSLFAAVDSPMREYDDQSHLTCIIALLGLPLKDLLSRGRRTPMFYDIDGYQQ</sequence>
<organism evidence="1 2">
    <name type="scientific">Aspergillus ochraceoroseus IBT 24754</name>
    <dbReference type="NCBI Taxonomy" id="1392256"/>
    <lineage>
        <taxon>Eukaryota</taxon>
        <taxon>Fungi</taxon>
        <taxon>Dikarya</taxon>
        <taxon>Ascomycota</taxon>
        <taxon>Pezizomycotina</taxon>
        <taxon>Eurotiomycetes</taxon>
        <taxon>Eurotiomycetidae</taxon>
        <taxon>Eurotiales</taxon>
        <taxon>Aspergillaceae</taxon>
        <taxon>Aspergillus</taxon>
        <taxon>Aspergillus subgen. Nidulantes</taxon>
    </lineage>
</organism>
<dbReference type="EMBL" id="MSFN02000012">
    <property type="protein sequence ID" value="PTU17059.1"/>
    <property type="molecule type" value="Genomic_DNA"/>
</dbReference>
<comment type="caution">
    <text evidence="1">The sequence shown here is derived from an EMBL/GenBank/DDBJ whole genome shotgun (WGS) entry which is preliminary data.</text>
</comment>